<feature type="transmembrane region" description="Helical" evidence="7">
    <location>
        <begin position="271"/>
        <end position="290"/>
    </location>
</feature>
<evidence type="ECO:0000256" key="7">
    <source>
        <dbReference type="RuleBase" id="RU363032"/>
    </source>
</evidence>
<dbReference type="RefSeq" id="WP_078808157.1">
    <property type="nucleotide sequence ID" value="NZ_FUXI01000031.1"/>
</dbReference>
<dbReference type="CDD" id="cd06261">
    <property type="entry name" value="TM_PBP2"/>
    <property type="match status" value="1"/>
</dbReference>
<comment type="subcellular location">
    <subcellularLocation>
        <location evidence="1 7">Cell membrane</location>
        <topology evidence="1 7">Multi-pass membrane protein</topology>
    </subcellularLocation>
</comment>
<dbReference type="SUPFAM" id="SSF161098">
    <property type="entry name" value="MetI-like"/>
    <property type="match status" value="1"/>
</dbReference>
<dbReference type="STRING" id="263852.SAMN02745116_02259"/>
<dbReference type="PROSITE" id="PS50928">
    <property type="entry name" value="ABC_TM1"/>
    <property type="match status" value="1"/>
</dbReference>
<accession>A0A1T4QN48</accession>
<evidence type="ECO:0000256" key="6">
    <source>
        <dbReference type="ARBA" id="ARBA00023136"/>
    </source>
</evidence>
<proteinExistence type="inferred from homology"/>
<dbReference type="EMBL" id="FUXI01000031">
    <property type="protein sequence ID" value="SKA05192.1"/>
    <property type="molecule type" value="Genomic_DNA"/>
</dbReference>
<evidence type="ECO:0000256" key="3">
    <source>
        <dbReference type="ARBA" id="ARBA00022475"/>
    </source>
</evidence>
<keyword evidence="4 7" id="KW-0812">Transmembrane</keyword>
<dbReference type="PANTHER" id="PTHR43744">
    <property type="entry name" value="ABC TRANSPORTER PERMEASE PROTEIN MG189-RELATED-RELATED"/>
    <property type="match status" value="1"/>
</dbReference>
<evidence type="ECO:0000256" key="2">
    <source>
        <dbReference type="ARBA" id="ARBA00022448"/>
    </source>
</evidence>
<gene>
    <name evidence="9" type="ORF">SAMN02745116_02259</name>
</gene>
<evidence type="ECO:0000313" key="10">
    <source>
        <dbReference type="Proteomes" id="UP000190328"/>
    </source>
</evidence>
<feature type="transmembrane region" description="Helical" evidence="7">
    <location>
        <begin position="83"/>
        <end position="106"/>
    </location>
</feature>
<keyword evidence="3" id="KW-1003">Cell membrane</keyword>
<dbReference type="GO" id="GO:0055085">
    <property type="term" value="P:transmembrane transport"/>
    <property type="evidence" value="ECO:0007669"/>
    <property type="project" value="InterPro"/>
</dbReference>
<dbReference type="Proteomes" id="UP000190328">
    <property type="component" value="Unassembled WGS sequence"/>
</dbReference>
<name>A0A1T4QN48_9ENTE</name>
<evidence type="ECO:0000256" key="5">
    <source>
        <dbReference type="ARBA" id="ARBA00022989"/>
    </source>
</evidence>
<evidence type="ECO:0000256" key="1">
    <source>
        <dbReference type="ARBA" id="ARBA00004651"/>
    </source>
</evidence>
<feature type="transmembrane region" description="Helical" evidence="7">
    <location>
        <begin position="197"/>
        <end position="218"/>
    </location>
</feature>
<dbReference type="InterPro" id="IPR000515">
    <property type="entry name" value="MetI-like"/>
</dbReference>
<feature type="domain" description="ABC transmembrane type-1" evidence="8">
    <location>
        <begin position="83"/>
        <end position="290"/>
    </location>
</feature>
<comment type="similarity">
    <text evidence="7">Belongs to the binding-protein-dependent transport system permease family.</text>
</comment>
<feature type="transmembrane region" description="Helical" evidence="7">
    <location>
        <begin position="21"/>
        <end position="47"/>
    </location>
</feature>
<feature type="transmembrane region" description="Helical" evidence="7">
    <location>
        <begin position="150"/>
        <end position="171"/>
    </location>
</feature>
<keyword evidence="6 7" id="KW-0472">Membrane</keyword>
<dbReference type="AlphaFoldDB" id="A0A1T4QN48"/>
<keyword evidence="5 7" id="KW-1133">Transmembrane helix</keyword>
<keyword evidence="10" id="KW-1185">Reference proteome</keyword>
<evidence type="ECO:0000256" key="4">
    <source>
        <dbReference type="ARBA" id="ARBA00022692"/>
    </source>
</evidence>
<evidence type="ECO:0000313" key="9">
    <source>
        <dbReference type="EMBL" id="SKA05192.1"/>
    </source>
</evidence>
<feature type="transmembrane region" description="Helical" evidence="7">
    <location>
        <begin position="118"/>
        <end position="138"/>
    </location>
</feature>
<keyword evidence="2 7" id="KW-0813">Transport</keyword>
<reference evidence="9 10" key="1">
    <citation type="submission" date="2017-02" db="EMBL/GenBank/DDBJ databases">
        <authorList>
            <person name="Peterson S.W."/>
        </authorList>
    </citation>
    <scope>NUCLEOTIDE SEQUENCE [LARGE SCALE GENOMIC DNA]</scope>
    <source>
        <strain evidence="9 10">ATCC BAA-1030</strain>
    </source>
</reference>
<dbReference type="InterPro" id="IPR035906">
    <property type="entry name" value="MetI-like_sf"/>
</dbReference>
<organism evidence="9 10">
    <name type="scientific">Pilibacter termitis</name>
    <dbReference type="NCBI Taxonomy" id="263852"/>
    <lineage>
        <taxon>Bacteria</taxon>
        <taxon>Bacillati</taxon>
        <taxon>Bacillota</taxon>
        <taxon>Bacilli</taxon>
        <taxon>Lactobacillales</taxon>
        <taxon>Enterococcaceae</taxon>
        <taxon>Pilibacter</taxon>
    </lineage>
</organism>
<dbReference type="GO" id="GO:0005886">
    <property type="term" value="C:plasma membrane"/>
    <property type="evidence" value="ECO:0007669"/>
    <property type="project" value="UniProtKB-SubCell"/>
</dbReference>
<dbReference type="Gene3D" id="1.10.3720.10">
    <property type="entry name" value="MetI-like"/>
    <property type="match status" value="1"/>
</dbReference>
<dbReference type="Pfam" id="PF00528">
    <property type="entry name" value="BPD_transp_1"/>
    <property type="match status" value="1"/>
</dbReference>
<evidence type="ECO:0000259" key="8">
    <source>
        <dbReference type="PROSITE" id="PS50928"/>
    </source>
</evidence>
<dbReference type="PANTHER" id="PTHR43744:SF9">
    <property type="entry name" value="POLYGALACTURONAN_RHAMNOGALACTURONAN TRANSPORT SYSTEM PERMEASE PROTEIN YTCP"/>
    <property type="match status" value="1"/>
</dbReference>
<sequence length="305" mass="34181">MSKKKQEITSSAFGQIKPSSNIILSIILGIFALLTIVPFILVIAVSLTETTSLKKYGFSFIPKEFSLSAYQTLIEGNELLQSFGWSILITVIGTVLGLFLMSSFAYPLSRRSFRYGKFFNLFSVVPMLFSGGIIGSYLVMVNVLGLRNSIWALILPMCMSTFSIIILRTFYKLSVPESLIESAYIDGASEWKIYFRIILPLSLPGLTTVALFLTLGYWNDWFNAMMYIDDGKIVPLQYLLIRMQNNIEFMIANAMKMGNVQDISNLPSDSLRMAVVVISTVPILVVYPFFQKYFIGGLTIGAVKE</sequence>
<protein>
    <submittedName>
        <fullName evidence="9">Putative aldouronate transport system permease protein</fullName>
    </submittedName>
</protein>